<proteinExistence type="predicted"/>
<dbReference type="Proteomes" id="UP001265700">
    <property type="component" value="Unassembled WGS sequence"/>
</dbReference>
<feature type="chain" id="PRO_5046550264" evidence="1">
    <location>
        <begin position="21"/>
        <end position="145"/>
    </location>
</feature>
<name>A0ABU1WV67_9BURK</name>
<keyword evidence="3" id="KW-1185">Reference proteome</keyword>
<dbReference type="EMBL" id="JAVDWU010000013">
    <property type="protein sequence ID" value="MDR7152747.1"/>
    <property type="molecule type" value="Genomic_DNA"/>
</dbReference>
<dbReference type="RefSeq" id="WP_310321808.1">
    <property type="nucleotide sequence ID" value="NZ_JAVDWU010000013.1"/>
</dbReference>
<comment type="caution">
    <text evidence="2">The sequence shown here is derived from an EMBL/GenBank/DDBJ whole genome shotgun (WGS) entry which is preliminary data.</text>
</comment>
<dbReference type="PROSITE" id="PS51257">
    <property type="entry name" value="PROKAR_LIPOPROTEIN"/>
    <property type="match status" value="1"/>
</dbReference>
<organism evidence="2 3">
    <name type="scientific">Hydrogenophaga palleronii</name>
    <dbReference type="NCBI Taxonomy" id="65655"/>
    <lineage>
        <taxon>Bacteria</taxon>
        <taxon>Pseudomonadati</taxon>
        <taxon>Pseudomonadota</taxon>
        <taxon>Betaproteobacteria</taxon>
        <taxon>Burkholderiales</taxon>
        <taxon>Comamonadaceae</taxon>
        <taxon>Hydrogenophaga</taxon>
    </lineage>
</organism>
<evidence type="ECO:0000256" key="1">
    <source>
        <dbReference type="SAM" id="SignalP"/>
    </source>
</evidence>
<accession>A0ABU1WV67</accession>
<evidence type="ECO:0000313" key="2">
    <source>
        <dbReference type="EMBL" id="MDR7152747.1"/>
    </source>
</evidence>
<keyword evidence="1" id="KW-0732">Signal</keyword>
<feature type="signal peptide" evidence="1">
    <location>
        <begin position="1"/>
        <end position="20"/>
    </location>
</feature>
<sequence>MKNIKTIVVVLLVGCISGMAGCSTSRAKSDNSEDIRLWYAFTSQTLDFMMEVADPKGLSPDEKINEKVMLTFADAAYFLDAELMHERGVRHLKGGMCNRLPQLRNFWGLIEGGVLPINYRHEASRNHVARSLQGLITTLDKICDE</sequence>
<protein>
    <submittedName>
        <fullName evidence="2">Uncharacterized protein</fullName>
    </submittedName>
</protein>
<gene>
    <name evidence="2" type="ORF">J2W49_004725</name>
</gene>
<reference evidence="2 3" key="1">
    <citation type="submission" date="2023-07" db="EMBL/GenBank/DDBJ databases">
        <title>Sorghum-associated microbial communities from plants grown in Nebraska, USA.</title>
        <authorList>
            <person name="Schachtman D."/>
        </authorList>
    </citation>
    <scope>NUCLEOTIDE SEQUENCE [LARGE SCALE GENOMIC DNA]</scope>
    <source>
        <strain evidence="2 3">4249</strain>
    </source>
</reference>
<evidence type="ECO:0000313" key="3">
    <source>
        <dbReference type="Proteomes" id="UP001265700"/>
    </source>
</evidence>